<dbReference type="Gene3D" id="3.40.190.10">
    <property type="entry name" value="Periplasmic binding protein-like II"/>
    <property type="match status" value="2"/>
</dbReference>
<sequence>MDRRIKFRHLDAFSAIARAGSLKRAAEQLNLTQPAISKTLRELEDIAGARLMERSRAGVRLTPAGDVFLQFAEQSTTALRHGLRSVRGGGEMSGHLRIGALPSVAGTLVPRAVRRFTASAPDTLVEVQEGQHHDLTALLRSGTLDLVVGRLGRPDSMVGLTFRQLYTEPVIVVTAPGSAAVSVASLDELAGCRVLYPPQQSAIRPLVARAMIAAGQPLYETRIETTSAAVARAILAEDPTTVWFISQGVVQPDLDAGRLVALDVPLAQTAGAVGVMRRADDMATSSARTFIQVLAED</sequence>
<dbReference type="SUPFAM" id="SSF53850">
    <property type="entry name" value="Periplasmic binding protein-like II"/>
    <property type="match status" value="1"/>
</dbReference>
<keyword evidence="4" id="KW-0804">Transcription</keyword>
<dbReference type="Proteomes" id="UP000693972">
    <property type="component" value="Unassembled WGS sequence"/>
</dbReference>
<evidence type="ECO:0000256" key="1">
    <source>
        <dbReference type="ARBA" id="ARBA00009437"/>
    </source>
</evidence>
<keyword evidence="2" id="KW-0805">Transcription regulation</keyword>
<proteinExistence type="inferred from homology"/>
<keyword evidence="3" id="KW-0238">DNA-binding</keyword>
<evidence type="ECO:0000256" key="2">
    <source>
        <dbReference type="ARBA" id="ARBA00023015"/>
    </source>
</evidence>
<comment type="similarity">
    <text evidence="1">Belongs to the LysR transcriptional regulatory family.</text>
</comment>
<dbReference type="NCBIfam" id="TIGR02424">
    <property type="entry name" value="TF_pcaQ"/>
    <property type="match status" value="1"/>
</dbReference>
<organism evidence="7">
    <name type="scientific">Gymnodinialimonas phycosphaerae</name>
    <dbReference type="NCBI Taxonomy" id="2841589"/>
    <lineage>
        <taxon>Bacteria</taxon>
        <taxon>Pseudomonadati</taxon>
        <taxon>Pseudomonadota</taxon>
        <taxon>Alphaproteobacteria</taxon>
        <taxon>Rhodobacterales</taxon>
        <taxon>Paracoccaceae</taxon>
        <taxon>Gymnodinialimonas</taxon>
    </lineage>
</organism>
<dbReference type="AlphaFoldDB" id="A0A975TTY0"/>
<dbReference type="PRINTS" id="PR00039">
    <property type="entry name" value="HTHLYSR"/>
</dbReference>
<dbReference type="Gene3D" id="1.10.10.10">
    <property type="entry name" value="Winged helix-like DNA-binding domain superfamily/Winged helix DNA-binding domain"/>
    <property type="match status" value="1"/>
</dbReference>
<dbReference type="SUPFAM" id="SSF46785">
    <property type="entry name" value="Winged helix' DNA-binding domain"/>
    <property type="match status" value="1"/>
</dbReference>
<dbReference type="RefSeq" id="WP_257893657.1">
    <property type="nucleotide sequence ID" value="NZ_JAIMBW010000001.1"/>
</dbReference>
<evidence type="ECO:0000256" key="3">
    <source>
        <dbReference type="ARBA" id="ARBA00023125"/>
    </source>
</evidence>
<dbReference type="PANTHER" id="PTHR30419:SF8">
    <property type="entry name" value="NITROGEN ASSIMILATION TRANSCRIPTIONAL ACTIVATOR-RELATED"/>
    <property type="match status" value="1"/>
</dbReference>
<reference evidence="7 8" key="1">
    <citation type="submission" date="2021-07" db="EMBL/GenBank/DDBJ databases">
        <title>Karlodiniumbacter phycospheric gen. nov., sp. nov., a phycosphere bacterium isolated from karlodinium veneficum.</title>
        <authorList>
            <person name="Peng Y."/>
            <person name="Jiang L."/>
            <person name="Lee J."/>
        </authorList>
    </citation>
    <scope>NUCLEOTIDE SEQUENCE</scope>
    <source>
        <strain evidence="7 8">N5</strain>
    </source>
</reference>
<dbReference type="GO" id="GO:0045893">
    <property type="term" value="P:positive regulation of DNA-templated transcription"/>
    <property type="evidence" value="ECO:0007669"/>
    <property type="project" value="InterPro"/>
</dbReference>
<dbReference type="InterPro" id="IPR036388">
    <property type="entry name" value="WH-like_DNA-bd_sf"/>
</dbReference>
<evidence type="ECO:0000259" key="5">
    <source>
        <dbReference type="PROSITE" id="PS50931"/>
    </source>
</evidence>
<dbReference type="InterPro" id="IPR050950">
    <property type="entry name" value="HTH-type_LysR_regulators"/>
</dbReference>
<dbReference type="GO" id="GO:0003700">
    <property type="term" value="F:DNA-binding transcription factor activity"/>
    <property type="evidence" value="ECO:0007669"/>
    <property type="project" value="InterPro"/>
</dbReference>
<dbReference type="FunFam" id="1.10.10.10:FF:000001">
    <property type="entry name" value="LysR family transcriptional regulator"/>
    <property type="match status" value="1"/>
</dbReference>
<dbReference type="PANTHER" id="PTHR30419">
    <property type="entry name" value="HTH-TYPE TRANSCRIPTIONAL REGULATOR YBHD"/>
    <property type="match status" value="1"/>
</dbReference>
<dbReference type="GO" id="GO:0003677">
    <property type="term" value="F:DNA binding"/>
    <property type="evidence" value="ECO:0007669"/>
    <property type="project" value="UniProtKB-KW"/>
</dbReference>
<evidence type="ECO:0000256" key="4">
    <source>
        <dbReference type="ARBA" id="ARBA00023163"/>
    </source>
</evidence>
<gene>
    <name evidence="7" type="primary">pcaQ</name>
    <name evidence="6" type="ORF">KUL25_14840</name>
    <name evidence="7" type="ORF">KUL25_14845</name>
</gene>
<evidence type="ECO:0000313" key="7">
    <source>
        <dbReference type="EMBL" id="QXL86719.1"/>
    </source>
</evidence>
<dbReference type="EMBL" id="CP078073">
    <property type="protein sequence ID" value="QXL86719.1"/>
    <property type="molecule type" value="Genomic_DNA"/>
</dbReference>
<dbReference type="InterPro" id="IPR005119">
    <property type="entry name" value="LysR_subst-bd"/>
</dbReference>
<evidence type="ECO:0000313" key="6">
    <source>
        <dbReference type="EMBL" id="MBY4894033.1"/>
    </source>
</evidence>
<accession>A0A975TTY0</accession>
<evidence type="ECO:0000313" key="8">
    <source>
        <dbReference type="Proteomes" id="UP000693972"/>
    </source>
</evidence>
<dbReference type="PROSITE" id="PS50931">
    <property type="entry name" value="HTH_LYSR"/>
    <property type="match status" value="1"/>
</dbReference>
<feature type="domain" description="HTH lysR-type" evidence="5">
    <location>
        <begin position="5"/>
        <end position="62"/>
    </location>
</feature>
<name>A0A975TTY0_9RHOB</name>
<dbReference type="GO" id="GO:0005829">
    <property type="term" value="C:cytosol"/>
    <property type="evidence" value="ECO:0007669"/>
    <property type="project" value="TreeGrafter"/>
</dbReference>
<protein>
    <submittedName>
        <fullName evidence="7">Pca operon transcription factor PcaQ</fullName>
    </submittedName>
</protein>
<dbReference type="EMBL" id="JAIMBW010000001">
    <property type="protein sequence ID" value="MBY4894033.1"/>
    <property type="molecule type" value="Genomic_DNA"/>
</dbReference>
<dbReference type="GO" id="GO:0019619">
    <property type="term" value="P:3,4-dihydroxybenzoate catabolic process"/>
    <property type="evidence" value="ECO:0007669"/>
    <property type="project" value="InterPro"/>
</dbReference>
<keyword evidence="8" id="KW-1185">Reference proteome</keyword>
<dbReference type="InterPro" id="IPR036390">
    <property type="entry name" value="WH_DNA-bd_sf"/>
</dbReference>
<dbReference type="Pfam" id="PF00126">
    <property type="entry name" value="HTH_1"/>
    <property type="match status" value="1"/>
</dbReference>
<dbReference type="Pfam" id="PF03466">
    <property type="entry name" value="LysR_substrate"/>
    <property type="match status" value="1"/>
</dbReference>
<dbReference type="InterPro" id="IPR012787">
    <property type="entry name" value="TF_PcaQ"/>
</dbReference>
<dbReference type="InterPro" id="IPR000847">
    <property type="entry name" value="LysR_HTH_N"/>
</dbReference>